<dbReference type="EMBL" id="AFWA02000016">
    <property type="protein sequence ID" value="EMR08080.1"/>
    <property type="molecule type" value="Genomic_DNA"/>
</dbReference>
<evidence type="ECO:0000256" key="5">
    <source>
        <dbReference type="PROSITE-ProRule" id="PRU00282"/>
    </source>
</evidence>
<comment type="similarity">
    <text evidence="6">Belongs to the mitochondrial carrier (TC 2.A.29) family.</text>
</comment>
<dbReference type="eggNOG" id="KOG0756">
    <property type="taxonomic scope" value="Eukaryota"/>
</dbReference>
<dbReference type="PROSITE" id="PS50920">
    <property type="entry name" value="SOLCAR"/>
    <property type="match status" value="1"/>
</dbReference>
<protein>
    <recommendedName>
        <fullName evidence="9">Mitochondrial DNA replication protein YHM2</fullName>
    </recommendedName>
</protein>
<accession>M7P2H4</accession>
<organism evidence="7 8">
    <name type="scientific">Pneumocystis murina (strain B123)</name>
    <name type="common">Mouse pneumocystis pneumonia agent</name>
    <name type="synonym">Pneumocystis carinii f. sp. muris</name>
    <dbReference type="NCBI Taxonomy" id="1069680"/>
    <lineage>
        <taxon>Eukaryota</taxon>
        <taxon>Fungi</taxon>
        <taxon>Dikarya</taxon>
        <taxon>Ascomycota</taxon>
        <taxon>Taphrinomycotina</taxon>
        <taxon>Pneumocystomycetes</taxon>
        <taxon>Pneumocystaceae</taxon>
        <taxon>Pneumocystis</taxon>
    </lineage>
</organism>
<dbReference type="SUPFAM" id="SSF103506">
    <property type="entry name" value="Mitochondrial carrier"/>
    <property type="match status" value="1"/>
</dbReference>
<feature type="repeat" description="Solcar" evidence="5">
    <location>
        <begin position="230"/>
        <end position="318"/>
    </location>
</feature>
<name>M7P2H4_PNEMU</name>
<dbReference type="GO" id="GO:0006843">
    <property type="term" value="P:mitochondrial citrate transmembrane transport"/>
    <property type="evidence" value="ECO:0007669"/>
    <property type="project" value="EnsemblFungi"/>
</dbReference>
<dbReference type="AlphaFoldDB" id="M7P2H4"/>
<dbReference type="Pfam" id="PF00153">
    <property type="entry name" value="Mito_carr"/>
    <property type="match status" value="2"/>
</dbReference>
<dbReference type="OMA" id="VMGPCTY"/>
<gene>
    <name evidence="7" type="ORF">PNEG_03520</name>
</gene>
<dbReference type="GO" id="GO:0003677">
    <property type="term" value="F:DNA binding"/>
    <property type="evidence" value="ECO:0007669"/>
    <property type="project" value="EnsemblFungi"/>
</dbReference>
<dbReference type="InterPro" id="IPR018108">
    <property type="entry name" value="MCP_transmembrane"/>
</dbReference>
<dbReference type="HOGENOM" id="CLU_052717_0_0_1"/>
<dbReference type="GO" id="GO:0180056">
    <property type="term" value="F:citrate:2-oxoglutarate antiporter activity"/>
    <property type="evidence" value="ECO:0007669"/>
    <property type="project" value="EnsemblFungi"/>
</dbReference>
<keyword evidence="2 5" id="KW-0812">Transmembrane</keyword>
<evidence type="ECO:0000256" key="6">
    <source>
        <dbReference type="RuleBase" id="RU000488"/>
    </source>
</evidence>
<evidence type="ECO:0000256" key="2">
    <source>
        <dbReference type="ARBA" id="ARBA00022692"/>
    </source>
</evidence>
<comment type="subcellular location">
    <subcellularLocation>
        <location evidence="1">Membrane</location>
        <topology evidence="1">Multi-pass membrane protein</topology>
    </subcellularLocation>
</comment>
<dbReference type="OrthoDB" id="10253709at2759"/>
<dbReference type="Proteomes" id="UP000011958">
    <property type="component" value="Unassembled WGS sequence"/>
</dbReference>
<evidence type="ECO:0008006" key="9">
    <source>
        <dbReference type="Google" id="ProtNLM"/>
    </source>
</evidence>
<keyword evidence="3" id="KW-1133">Transmembrane helix</keyword>
<dbReference type="InterPro" id="IPR053017">
    <property type="entry name" value="Mito_Cit/Oxoglu_Carrier"/>
</dbReference>
<dbReference type="FunFam" id="1.50.40.10:FF:000085">
    <property type="entry name" value="Tricarboxylate carrier, putative"/>
    <property type="match status" value="1"/>
</dbReference>
<keyword evidence="6" id="KW-0813">Transport</keyword>
<dbReference type="VEuPathDB" id="FungiDB:PNEG_03520"/>
<dbReference type="PANTHER" id="PTHR46982">
    <property type="entry name" value="CITRATE/OXOGLUTARATE CARRIER PROTEIN"/>
    <property type="match status" value="1"/>
</dbReference>
<dbReference type="RefSeq" id="XP_007875612.1">
    <property type="nucleotide sequence ID" value="XM_007877421.1"/>
</dbReference>
<dbReference type="GeneID" id="19897207"/>
<dbReference type="GO" id="GO:0016020">
    <property type="term" value="C:membrane"/>
    <property type="evidence" value="ECO:0007669"/>
    <property type="project" value="UniProtKB-SubCell"/>
</dbReference>
<dbReference type="FunFam" id="1.50.40.10:FF:000053">
    <property type="entry name" value="Mitochondrial DNA replication protein"/>
    <property type="match status" value="1"/>
</dbReference>
<comment type="caution">
    <text evidence="7">The sequence shown here is derived from an EMBL/GenBank/DDBJ whole genome shotgun (WGS) entry which is preliminary data.</text>
</comment>
<dbReference type="Gene3D" id="1.50.40.10">
    <property type="entry name" value="Mitochondrial carrier domain"/>
    <property type="match status" value="2"/>
</dbReference>
<evidence type="ECO:0000313" key="7">
    <source>
        <dbReference type="EMBL" id="EMR08080.1"/>
    </source>
</evidence>
<dbReference type="InterPro" id="IPR023395">
    <property type="entry name" value="MCP_dom_sf"/>
</dbReference>
<dbReference type="PANTHER" id="PTHR46982:SF1">
    <property type="entry name" value="CITRATE_OXOGLUTARATE CARRIER PROTEIN"/>
    <property type="match status" value="1"/>
</dbReference>
<dbReference type="STRING" id="1069680.M7P2H4"/>
<evidence type="ECO:0000313" key="8">
    <source>
        <dbReference type="Proteomes" id="UP000011958"/>
    </source>
</evidence>
<proteinExistence type="inferred from homology"/>
<keyword evidence="4 5" id="KW-0472">Membrane</keyword>
<reference evidence="8" key="1">
    <citation type="journal article" date="2016" name="Nat. Commun.">
        <title>Genome analysis of three Pneumocystis species reveals adaptation mechanisms to life exclusively in mammalian hosts.</title>
        <authorList>
            <person name="Ma L."/>
            <person name="Chen Z."/>
            <person name="Huang D.W."/>
            <person name="Kutty G."/>
            <person name="Ishihara M."/>
            <person name="Wang H."/>
            <person name="Abouelleil A."/>
            <person name="Bishop L."/>
            <person name="Davey E."/>
            <person name="Deng R."/>
            <person name="Deng X."/>
            <person name="Fan L."/>
            <person name="Fantoni G."/>
            <person name="Fitzgerald M."/>
            <person name="Gogineni E."/>
            <person name="Goldberg J.M."/>
            <person name="Handley G."/>
            <person name="Hu X."/>
            <person name="Huber C."/>
            <person name="Jiao X."/>
            <person name="Jones K."/>
            <person name="Levin J.Z."/>
            <person name="Liu Y."/>
            <person name="Macdonald P."/>
            <person name="Melnikov A."/>
            <person name="Raley C."/>
            <person name="Sassi M."/>
            <person name="Sherman B.T."/>
            <person name="Song X."/>
            <person name="Sykes S."/>
            <person name="Tran B."/>
            <person name="Walsh L."/>
            <person name="Xia Y."/>
            <person name="Yang J."/>
            <person name="Young S."/>
            <person name="Zeng Q."/>
            <person name="Zheng X."/>
            <person name="Stephens R."/>
            <person name="Nusbaum C."/>
            <person name="Birren B.W."/>
            <person name="Azadi P."/>
            <person name="Lempicki R.A."/>
            <person name="Cuomo C.A."/>
            <person name="Kovacs J.A."/>
        </authorList>
    </citation>
    <scope>NUCLEOTIDE SEQUENCE [LARGE SCALE GENOMIC DNA]</scope>
    <source>
        <strain evidence="8">B123</strain>
    </source>
</reference>
<dbReference type="GO" id="GO:0042645">
    <property type="term" value="C:mitochondrial nucleoid"/>
    <property type="evidence" value="ECO:0007669"/>
    <property type="project" value="EnsemblFungi"/>
</dbReference>
<evidence type="ECO:0000256" key="4">
    <source>
        <dbReference type="ARBA" id="ARBA00023136"/>
    </source>
</evidence>
<evidence type="ECO:0000256" key="1">
    <source>
        <dbReference type="ARBA" id="ARBA00004141"/>
    </source>
</evidence>
<evidence type="ECO:0000256" key="3">
    <source>
        <dbReference type="ARBA" id="ARBA00022989"/>
    </source>
</evidence>
<sequence>MLPFFPEKNAYSLNFFDKNKPYMNSEQNNKPAKKSVSYSNIIIGSILNLFEVSTLGQPFEVIKTHMAANRKDSIATSFRKIWNRGHILGFYQGLIPWAYIEASTKGAVLLFTASEVEYHAQTLGADSFVAGMMGGMCGGIAQAYITVGFCTFMKTVEITRNKYIKEGIKMPSTYKIFIDKYRKEGIRGINRGANAVALRQMTNWGSRIGFTRLIESKIKMIKNKDNSEQLSLIEKVICSSIAGGLSCWNQPIEVIRIEMQSAKRDPNRPLKLNVISTFKYIYKENGIRGLYRGVSPRICLGVWQTITMVALGDIAKQYMKKFTN</sequence>
<keyword evidence="8" id="KW-1185">Reference proteome</keyword>